<dbReference type="AlphaFoldDB" id="A0A7J8CYR8"/>
<evidence type="ECO:0000313" key="3">
    <source>
        <dbReference type="Proteomes" id="UP000550707"/>
    </source>
</evidence>
<dbReference type="Proteomes" id="UP000550707">
    <property type="component" value="Unassembled WGS sequence"/>
</dbReference>
<gene>
    <name evidence="2" type="ORF">HJG59_009436</name>
</gene>
<name>A0A7J8CYR8_MOLMO</name>
<comment type="caution">
    <text evidence="2">The sequence shown here is derived from an EMBL/GenBank/DDBJ whole genome shotgun (WGS) entry which is preliminary data.</text>
</comment>
<accession>A0A7J8CYR8</accession>
<sequence>MQVVSKDAKGLSDSWEAAGNSPGKHEMMKRGTLPVVTNSRCVKCPGFFSFRVDFVLFQHTETRTTSWFLPSSAGVTFSASRVIRNKACAAGRSRGHSVWRVPWPTERCCSCAVSPTLSWGRLGILLNAAW</sequence>
<keyword evidence="3" id="KW-1185">Reference proteome</keyword>
<reference evidence="2 3" key="1">
    <citation type="journal article" date="2020" name="Nature">
        <title>Six reference-quality genomes reveal evolution of bat adaptations.</title>
        <authorList>
            <person name="Jebb D."/>
            <person name="Huang Z."/>
            <person name="Pippel M."/>
            <person name="Hughes G.M."/>
            <person name="Lavrichenko K."/>
            <person name="Devanna P."/>
            <person name="Winkler S."/>
            <person name="Jermiin L.S."/>
            <person name="Skirmuntt E.C."/>
            <person name="Katzourakis A."/>
            <person name="Burkitt-Gray L."/>
            <person name="Ray D.A."/>
            <person name="Sullivan K.A.M."/>
            <person name="Roscito J.G."/>
            <person name="Kirilenko B.M."/>
            <person name="Davalos L.M."/>
            <person name="Corthals A.P."/>
            <person name="Power M.L."/>
            <person name="Jones G."/>
            <person name="Ransome R.D."/>
            <person name="Dechmann D.K.N."/>
            <person name="Locatelli A.G."/>
            <person name="Puechmaille S.J."/>
            <person name="Fedrigo O."/>
            <person name="Jarvis E.D."/>
            <person name="Hiller M."/>
            <person name="Vernes S.C."/>
            <person name="Myers E.W."/>
            <person name="Teeling E.C."/>
        </authorList>
    </citation>
    <scope>NUCLEOTIDE SEQUENCE [LARGE SCALE GENOMIC DNA]</scope>
    <source>
        <strain evidence="2">MMolMol1</strain>
        <tissue evidence="2">Muscle</tissue>
    </source>
</reference>
<dbReference type="EMBL" id="JACASF010000019">
    <property type="protein sequence ID" value="KAF6416114.1"/>
    <property type="molecule type" value="Genomic_DNA"/>
</dbReference>
<proteinExistence type="predicted"/>
<evidence type="ECO:0000313" key="2">
    <source>
        <dbReference type="EMBL" id="KAF6416114.1"/>
    </source>
</evidence>
<dbReference type="InParanoid" id="A0A7J8CYR8"/>
<organism evidence="2 3">
    <name type="scientific">Molossus molossus</name>
    <name type="common">Pallas' mastiff bat</name>
    <name type="synonym">Vespertilio molossus</name>
    <dbReference type="NCBI Taxonomy" id="27622"/>
    <lineage>
        <taxon>Eukaryota</taxon>
        <taxon>Metazoa</taxon>
        <taxon>Chordata</taxon>
        <taxon>Craniata</taxon>
        <taxon>Vertebrata</taxon>
        <taxon>Euteleostomi</taxon>
        <taxon>Mammalia</taxon>
        <taxon>Eutheria</taxon>
        <taxon>Laurasiatheria</taxon>
        <taxon>Chiroptera</taxon>
        <taxon>Yangochiroptera</taxon>
        <taxon>Molossidae</taxon>
        <taxon>Molossus</taxon>
    </lineage>
</organism>
<protein>
    <submittedName>
        <fullName evidence="2">Uncharacterized protein</fullName>
    </submittedName>
</protein>
<feature type="region of interest" description="Disordered" evidence="1">
    <location>
        <begin position="1"/>
        <end position="26"/>
    </location>
</feature>
<evidence type="ECO:0000256" key="1">
    <source>
        <dbReference type="SAM" id="MobiDB-lite"/>
    </source>
</evidence>
<feature type="compositionally biased region" description="Basic and acidic residues" evidence="1">
    <location>
        <begin position="1"/>
        <end position="10"/>
    </location>
</feature>